<feature type="signal peptide" evidence="3">
    <location>
        <begin position="1"/>
        <end position="23"/>
    </location>
</feature>
<name>A0AAN8KJ25_PATCE</name>
<evidence type="ECO:0000256" key="1">
    <source>
        <dbReference type="SAM" id="MobiDB-lite"/>
    </source>
</evidence>
<evidence type="ECO:0000256" key="2">
    <source>
        <dbReference type="SAM" id="Phobius"/>
    </source>
</evidence>
<dbReference type="Proteomes" id="UP001347796">
    <property type="component" value="Unassembled WGS sequence"/>
</dbReference>
<evidence type="ECO:0000256" key="3">
    <source>
        <dbReference type="SAM" id="SignalP"/>
    </source>
</evidence>
<keyword evidence="2" id="KW-1133">Transmembrane helix</keyword>
<accession>A0AAN8KJ25</accession>
<dbReference type="AlphaFoldDB" id="A0AAN8KJ25"/>
<feature type="chain" id="PRO_5042950574" evidence="3">
    <location>
        <begin position="24"/>
        <end position="265"/>
    </location>
</feature>
<gene>
    <name evidence="4" type="ORF">SNE40_001596</name>
</gene>
<keyword evidence="5" id="KW-1185">Reference proteome</keyword>
<protein>
    <submittedName>
        <fullName evidence="4">Uncharacterized protein</fullName>
    </submittedName>
</protein>
<dbReference type="EMBL" id="JAZGQO010000001">
    <property type="protein sequence ID" value="KAK6196357.1"/>
    <property type="molecule type" value="Genomic_DNA"/>
</dbReference>
<organism evidence="4 5">
    <name type="scientific">Patella caerulea</name>
    <name type="common">Rayed Mediterranean limpet</name>
    <dbReference type="NCBI Taxonomy" id="87958"/>
    <lineage>
        <taxon>Eukaryota</taxon>
        <taxon>Metazoa</taxon>
        <taxon>Spiralia</taxon>
        <taxon>Lophotrochozoa</taxon>
        <taxon>Mollusca</taxon>
        <taxon>Gastropoda</taxon>
        <taxon>Patellogastropoda</taxon>
        <taxon>Patelloidea</taxon>
        <taxon>Patellidae</taxon>
        <taxon>Patella</taxon>
    </lineage>
</organism>
<sequence length="265" mass="30202">MEVSLFLILSSVIVNVIVNPVCGFTTFNPATQLEGEFINPQRLSRYHNSTTTTNNSLLNIISEFYSDKNNVAMYLVLPIIVSVYGGCCVFYCLHKLKRYIHKQRSQPLSAESEESPEDDQVPESRNWTQYRKPVETREILKRYVPRNFLKPTLPRGLTDITQPSHCRPLAPISHVESLNNSTQNRERNIFRPSNRDLIEAALRPSLGGEKKLSLIDLKDELLTRFDTLSTFRMSNTTAEILQFSSSGDGNKENVIPKKKIILIAE</sequence>
<keyword evidence="2" id="KW-0472">Membrane</keyword>
<feature type="transmembrane region" description="Helical" evidence="2">
    <location>
        <begin position="71"/>
        <end position="93"/>
    </location>
</feature>
<evidence type="ECO:0000313" key="4">
    <source>
        <dbReference type="EMBL" id="KAK6196357.1"/>
    </source>
</evidence>
<reference evidence="4 5" key="1">
    <citation type="submission" date="2024-01" db="EMBL/GenBank/DDBJ databases">
        <title>The genome of the rayed Mediterranean limpet Patella caerulea (Linnaeus, 1758).</title>
        <authorList>
            <person name="Anh-Thu Weber A."/>
            <person name="Halstead-Nussloch G."/>
        </authorList>
    </citation>
    <scope>NUCLEOTIDE SEQUENCE [LARGE SCALE GENOMIC DNA]</scope>
    <source>
        <strain evidence="4">AATW-2023a</strain>
        <tissue evidence="4">Whole specimen</tissue>
    </source>
</reference>
<feature type="compositionally biased region" description="Acidic residues" evidence="1">
    <location>
        <begin position="111"/>
        <end position="121"/>
    </location>
</feature>
<comment type="caution">
    <text evidence="4">The sequence shown here is derived from an EMBL/GenBank/DDBJ whole genome shotgun (WGS) entry which is preliminary data.</text>
</comment>
<keyword evidence="3" id="KW-0732">Signal</keyword>
<evidence type="ECO:0000313" key="5">
    <source>
        <dbReference type="Proteomes" id="UP001347796"/>
    </source>
</evidence>
<feature type="region of interest" description="Disordered" evidence="1">
    <location>
        <begin position="105"/>
        <end position="128"/>
    </location>
</feature>
<keyword evidence="2" id="KW-0812">Transmembrane</keyword>
<proteinExistence type="predicted"/>